<dbReference type="GeneID" id="40098851"/>
<dbReference type="Proteomes" id="UP000241261">
    <property type="component" value="Segment"/>
</dbReference>
<gene>
    <name evidence="1" type="primary">53</name>
    <name evidence="1" type="ORF">PBI_DISMAS_53</name>
</gene>
<organism evidence="1 2">
    <name type="scientific">Microbacterium phage Dismas</name>
    <dbReference type="NCBI Taxonomy" id="2065199"/>
    <lineage>
        <taxon>Viruses</taxon>
        <taxon>Duplodnaviria</taxon>
        <taxon>Heunggongvirae</taxon>
        <taxon>Uroviricota</taxon>
        <taxon>Caudoviricetes</taxon>
        <taxon>Dismasvirus</taxon>
        <taxon>Dismasvirus dismas</taxon>
    </lineage>
</organism>
<dbReference type="RefSeq" id="YP_009622114.1">
    <property type="nucleotide sequence ID" value="NC_042099.1"/>
</dbReference>
<sequence>MTDFQTALDEHLPLRTAGALPSTRTFGQVEEALNSADIDEVKAELVHTRAHYQALEYMLNSEERILETILAGIARDAELGEEAEVPAPQTVEEAVRLVVRLYGSVIVESAYDTAHSTGFFMGVLGMDLQTSLQNLFGDLDWSDPERELSEAELQALATPVVDTED</sequence>
<evidence type="ECO:0000313" key="1">
    <source>
        <dbReference type="EMBL" id="AUG84850.1"/>
    </source>
</evidence>
<dbReference type="EMBL" id="MG670586">
    <property type="protein sequence ID" value="AUG84850.1"/>
    <property type="molecule type" value="Genomic_DNA"/>
</dbReference>
<protein>
    <submittedName>
        <fullName evidence="1">Uncharacterized protein</fullName>
    </submittedName>
</protein>
<dbReference type="KEGG" id="vg:40098851"/>
<name>A0A2H5BFS8_9CAUD</name>
<evidence type="ECO:0000313" key="2">
    <source>
        <dbReference type="Proteomes" id="UP000241261"/>
    </source>
</evidence>
<accession>A0A2H5BFS8</accession>
<keyword evidence="2" id="KW-1185">Reference proteome</keyword>
<proteinExistence type="predicted"/>
<reference evidence="1 2" key="1">
    <citation type="submission" date="2017-12" db="EMBL/GenBank/DDBJ databases">
        <authorList>
            <person name="Tomczak R."/>
            <person name="Garlena R.A."/>
            <person name="Russell D.A."/>
            <person name="Pope W.H."/>
            <person name="Jacobs-Sera D."/>
            <person name="Hatfull G.F."/>
        </authorList>
    </citation>
    <scope>NUCLEOTIDE SEQUENCE [LARGE SCALE GENOMIC DNA]</scope>
</reference>